<keyword evidence="4 7" id="KW-0067">ATP-binding</keyword>
<dbReference type="PROSITE" id="PS00296">
    <property type="entry name" value="CHAPERONINS_CPN60"/>
    <property type="match status" value="1"/>
</dbReference>
<dbReference type="GO" id="GO:0051082">
    <property type="term" value="F:unfolded protein binding"/>
    <property type="evidence" value="ECO:0007669"/>
    <property type="project" value="UniProtKB-UniRule"/>
</dbReference>
<sequence>MAKRIIYNENARRALERGIDILAEAVAVTLGPKGRNVVLEKKFGAPQIVNDGVTIAKEIELEDHIENTGVSLIRQAASKTNDAAGDGTTTATVLAHAIVKEGLRNVAAGANAILLKRGIDKATAFLVERIAEHARPVEDSKAIAQVGAISAGNDDEVGSMIAQAMDKVGKEGVISLEEGKSMTTELEITEGMRFDKGYISPYFATDAERMEAIFDDPYILLTDKKIALVQDLVPVLEQVARQGKPLVIIAEDIEKEALATLVVNRLRGVLNVAAVKAPGFGDRRKAMLEDIAVLTGGQVITEDAGLKLESTKLDGLGKARRITITKDSTTIVAEGNEAGVKARCEQIRRQMDETESSYDKEKLQERLAKLSGGVAVVKVGAATETEMKDKKLRLEDAINATKAAVEEGIVPGGGTTLAHLAPQLETWANSNLKNEELTGALIVVRALPAPLKRIAENAGQNGAVIAERVKEKDFNIGFNASTNEFVDMLEAGIVDPAKVTRSALQNAASIAGMVLTTECIIVDKPEPKDAAPAAGAGMGGGDFDY</sequence>
<evidence type="ECO:0000256" key="6">
    <source>
        <dbReference type="ARBA" id="ARBA00023235"/>
    </source>
</evidence>
<feature type="binding site" evidence="7">
    <location>
        <begin position="29"/>
        <end position="32"/>
    </location>
    <ligand>
        <name>ATP</name>
        <dbReference type="ChEBI" id="CHEBI:30616"/>
    </ligand>
</feature>
<dbReference type="InterPro" id="IPR027410">
    <property type="entry name" value="TCP-1-like_intermed_sf"/>
</dbReference>
<comment type="subunit">
    <text evidence="7 9">Forms a cylinder of 14 subunits composed of two heptameric rings stacked back-to-back. Interacts with the co-chaperonin GroES.</text>
</comment>
<comment type="similarity">
    <text evidence="1 7 8">Belongs to the chaperonin (HSP60) family.</text>
</comment>
<dbReference type="PANTHER" id="PTHR45633">
    <property type="entry name" value="60 KDA HEAT SHOCK PROTEIN, MITOCHONDRIAL"/>
    <property type="match status" value="1"/>
</dbReference>
<feature type="binding site" evidence="7">
    <location>
        <begin position="86"/>
        <end position="90"/>
    </location>
    <ligand>
        <name>ATP</name>
        <dbReference type="ChEBI" id="CHEBI:30616"/>
    </ligand>
</feature>
<dbReference type="EC" id="5.6.1.7" evidence="7"/>
<dbReference type="RefSeq" id="WP_096565147.1">
    <property type="nucleotide sequence ID" value="NZ_BJCE01000279.1"/>
</dbReference>
<organism evidence="10 11">
    <name type="scientific">Sphaerospermopsis reniformis</name>
    <dbReference type="NCBI Taxonomy" id="531300"/>
    <lineage>
        <taxon>Bacteria</taxon>
        <taxon>Bacillati</taxon>
        <taxon>Cyanobacteriota</taxon>
        <taxon>Cyanophyceae</taxon>
        <taxon>Nostocales</taxon>
        <taxon>Aphanizomenonaceae</taxon>
        <taxon>Sphaerospermopsis</taxon>
    </lineage>
</organism>
<dbReference type="NCBIfam" id="NF009488">
    <property type="entry name" value="PRK12850.1"/>
    <property type="match status" value="1"/>
</dbReference>
<evidence type="ECO:0000256" key="8">
    <source>
        <dbReference type="RuleBase" id="RU000418"/>
    </source>
</evidence>
<dbReference type="FunFam" id="3.50.7.10:FF:000001">
    <property type="entry name" value="60 kDa chaperonin"/>
    <property type="match status" value="1"/>
</dbReference>
<evidence type="ECO:0000256" key="9">
    <source>
        <dbReference type="RuleBase" id="RU000419"/>
    </source>
</evidence>
<dbReference type="CDD" id="cd03344">
    <property type="entry name" value="GroEL"/>
    <property type="match status" value="1"/>
</dbReference>
<dbReference type="SUPFAM" id="SSF48592">
    <property type="entry name" value="GroEL equatorial domain-like"/>
    <property type="match status" value="1"/>
</dbReference>
<dbReference type="SUPFAM" id="SSF52029">
    <property type="entry name" value="GroEL apical domain-like"/>
    <property type="match status" value="1"/>
</dbReference>
<dbReference type="Gene3D" id="3.30.260.10">
    <property type="entry name" value="TCP-1-like chaperonin intermediate domain"/>
    <property type="match status" value="1"/>
</dbReference>
<dbReference type="Gene3D" id="1.10.560.10">
    <property type="entry name" value="GroEL-like equatorial domain"/>
    <property type="match status" value="1"/>
</dbReference>
<comment type="caution">
    <text evidence="10">The sequence shown here is derived from an EMBL/GenBank/DDBJ whole genome shotgun (WGS) entry which is preliminary data.</text>
</comment>
<evidence type="ECO:0000256" key="4">
    <source>
        <dbReference type="ARBA" id="ARBA00022840"/>
    </source>
</evidence>
<dbReference type="GO" id="GO:0016853">
    <property type="term" value="F:isomerase activity"/>
    <property type="evidence" value="ECO:0007669"/>
    <property type="project" value="UniProtKB-KW"/>
</dbReference>
<reference evidence="11" key="1">
    <citation type="submission" date="2019-02" db="EMBL/GenBank/DDBJ databases">
        <title>Draft genome sequence of Sphaerospermopsis reniformis NIES-1949.</title>
        <authorList>
            <person name="Yamaguchi H."/>
            <person name="Suzuki S."/>
            <person name="Kawachi M."/>
        </authorList>
    </citation>
    <scope>NUCLEOTIDE SEQUENCE [LARGE SCALE GENOMIC DNA]</scope>
    <source>
        <strain evidence="11">NIES-1949</strain>
    </source>
</reference>
<evidence type="ECO:0000313" key="10">
    <source>
        <dbReference type="EMBL" id="GCL39591.1"/>
    </source>
</evidence>
<feature type="binding site" evidence="7">
    <location>
        <position position="413"/>
    </location>
    <ligand>
        <name>ATP</name>
        <dbReference type="ChEBI" id="CHEBI:30616"/>
    </ligand>
</feature>
<dbReference type="InterPro" id="IPR018370">
    <property type="entry name" value="Chaperonin_Cpn60_CS"/>
</dbReference>
<dbReference type="NCBIfam" id="NF009487">
    <property type="entry name" value="PRK12849.1"/>
    <property type="match status" value="1"/>
</dbReference>
<comment type="function">
    <text evidence="7 9">Together with its co-chaperonin GroES, plays an essential role in assisting protein folding. The GroEL-GroES system forms a nano-cage that allows encapsulation of the non-native substrate proteins and provides a physical environment optimized to promote and accelerate protein folding.</text>
</comment>
<dbReference type="InterPro" id="IPR027409">
    <property type="entry name" value="GroEL-like_apical_dom_sf"/>
</dbReference>
<dbReference type="InterPro" id="IPR001844">
    <property type="entry name" value="Cpn60/GroEL"/>
</dbReference>
<dbReference type="NCBIfam" id="NF009489">
    <property type="entry name" value="PRK12851.1"/>
    <property type="match status" value="1"/>
</dbReference>
<evidence type="ECO:0000313" key="11">
    <source>
        <dbReference type="Proteomes" id="UP000300142"/>
    </source>
</evidence>
<comment type="subcellular location">
    <subcellularLocation>
        <location evidence="7">Cytoplasm</location>
    </subcellularLocation>
</comment>
<keyword evidence="5 7" id="KW-0143">Chaperone</keyword>
<accession>A0A480A8Z1</accession>
<keyword evidence="11" id="KW-1185">Reference proteome</keyword>
<comment type="caution">
    <text evidence="7">Lacks conserved residue(s) required for the propagation of feature annotation.</text>
</comment>
<dbReference type="Proteomes" id="UP000300142">
    <property type="component" value="Unassembled WGS sequence"/>
</dbReference>
<keyword evidence="2 7" id="KW-0963">Cytoplasm</keyword>
<dbReference type="SUPFAM" id="SSF54849">
    <property type="entry name" value="GroEL-intermediate domain like"/>
    <property type="match status" value="1"/>
</dbReference>
<evidence type="ECO:0000256" key="7">
    <source>
        <dbReference type="HAMAP-Rule" id="MF_00600"/>
    </source>
</evidence>
<dbReference type="Pfam" id="PF00118">
    <property type="entry name" value="Cpn60_TCP1"/>
    <property type="match status" value="1"/>
</dbReference>
<dbReference type="HAMAP" id="MF_00600">
    <property type="entry name" value="CH60"/>
    <property type="match status" value="1"/>
</dbReference>
<dbReference type="Gene3D" id="3.50.7.10">
    <property type="entry name" value="GroEL"/>
    <property type="match status" value="1"/>
</dbReference>
<dbReference type="GO" id="GO:0005737">
    <property type="term" value="C:cytoplasm"/>
    <property type="evidence" value="ECO:0007669"/>
    <property type="project" value="UniProtKB-SubCell"/>
</dbReference>
<dbReference type="NCBIfam" id="NF000592">
    <property type="entry name" value="PRK00013.1"/>
    <property type="match status" value="1"/>
</dbReference>
<evidence type="ECO:0000256" key="2">
    <source>
        <dbReference type="ARBA" id="ARBA00022490"/>
    </source>
</evidence>
<name>A0A480A8Z1_9CYAN</name>
<proteinExistence type="inferred from homology"/>
<gene>
    <name evidence="7" type="primary">groEL</name>
    <name evidence="7" type="synonym">groL</name>
    <name evidence="10" type="ORF">SR1949_47180</name>
</gene>
<keyword evidence="3 7" id="KW-0547">Nucleotide-binding</keyword>
<dbReference type="GO" id="GO:0042026">
    <property type="term" value="P:protein refolding"/>
    <property type="evidence" value="ECO:0007669"/>
    <property type="project" value="UniProtKB-UniRule"/>
</dbReference>
<evidence type="ECO:0000256" key="3">
    <source>
        <dbReference type="ARBA" id="ARBA00022741"/>
    </source>
</evidence>
<dbReference type="EMBL" id="BJCE01000279">
    <property type="protein sequence ID" value="GCL39591.1"/>
    <property type="molecule type" value="Genomic_DNA"/>
</dbReference>
<protein>
    <recommendedName>
        <fullName evidence="7">Chaperonin GroEL</fullName>
        <ecNumber evidence="7">5.6.1.7</ecNumber>
    </recommendedName>
    <alternativeName>
        <fullName evidence="7">60 kDa chaperonin</fullName>
    </alternativeName>
    <alternativeName>
        <fullName evidence="7">Chaperonin-60</fullName>
        <shortName evidence="7">Cpn60</shortName>
    </alternativeName>
</protein>
<evidence type="ECO:0000256" key="1">
    <source>
        <dbReference type="ARBA" id="ARBA00006607"/>
    </source>
</evidence>
<dbReference type="InterPro" id="IPR027413">
    <property type="entry name" value="GROEL-like_equatorial_sf"/>
</dbReference>
<dbReference type="InterPro" id="IPR002423">
    <property type="entry name" value="Cpn60/GroEL/TCP-1"/>
</dbReference>
<feature type="binding site" evidence="7">
    <location>
        <position position="495"/>
    </location>
    <ligand>
        <name>ATP</name>
        <dbReference type="ChEBI" id="CHEBI:30616"/>
    </ligand>
</feature>
<keyword evidence="6 7" id="KW-0413">Isomerase</keyword>
<dbReference type="NCBIfam" id="TIGR02348">
    <property type="entry name" value="GroEL"/>
    <property type="match status" value="1"/>
</dbReference>
<dbReference type="GO" id="GO:0140662">
    <property type="term" value="F:ATP-dependent protein folding chaperone"/>
    <property type="evidence" value="ECO:0007669"/>
    <property type="project" value="InterPro"/>
</dbReference>
<dbReference type="PRINTS" id="PR00298">
    <property type="entry name" value="CHAPERONIN60"/>
</dbReference>
<dbReference type="AlphaFoldDB" id="A0A480A8Z1"/>
<evidence type="ECO:0000256" key="5">
    <source>
        <dbReference type="ARBA" id="ARBA00023186"/>
    </source>
</evidence>
<dbReference type="GO" id="GO:0005524">
    <property type="term" value="F:ATP binding"/>
    <property type="evidence" value="ECO:0007669"/>
    <property type="project" value="UniProtKB-UniRule"/>
</dbReference>